<keyword evidence="4" id="KW-1185">Reference proteome</keyword>
<accession>A0A7W8G9X2</accession>
<dbReference type="InterPro" id="IPR050300">
    <property type="entry name" value="GDXG_lipolytic_enzyme"/>
</dbReference>
<dbReference type="EMBL" id="JACHFQ010000005">
    <property type="protein sequence ID" value="MBB5226496.1"/>
    <property type="molecule type" value="Genomic_DNA"/>
</dbReference>
<dbReference type="SUPFAM" id="SSF53474">
    <property type="entry name" value="alpha/beta-Hydrolases"/>
    <property type="match status" value="1"/>
</dbReference>
<dbReference type="AlphaFoldDB" id="A0A7W8G9X2"/>
<evidence type="ECO:0000259" key="2">
    <source>
        <dbReference type="Pfam" id="PF07859"/>
    </source>
</evidence>
<sequence>MNNDRRAAIKKLKSLYLSPKIDINDFRLRFDETFSSVFLPNNVELEEKSFQGIKCDMIVPEMYASNRVLIYVHGGSFVGGSRASYRPFVAALANATSSRTFLPEFRLAPSHPFPASLDDIKQVFQSVFIETETALSMSTDSEDFTKVPEILIMADTSGASIALGLIYGLQGKYREAIRQVVLFSPWLDFSEKNDMFTSKKVSDEIFTADSVRLASEHYTYQENWSNPLVSPLKATKEQLENFPPVFIQMGEKEIFYDDAVVFSDMLKNSGGTCKLDVWKKMPPMFQLADENLYLAHLAVERIGQLITTKDHSNESVHEIQLELERS</sequence>
<dbReference type="InterPro" id="IPR013094">
    <property type="entry name" value="AB_hydrolase_3"/>
</dbReference>
<dbReference type="GO" id="GO:0016787">
    <property type="term" value="F:hydrolase activity"/>
    <property type="evidence" value="ECO:0007669"/>
    <property type="project" value="UniProtKB-KW"/>
</dbReference>
<dbReference type="Gene3D" id="3.40.50.1820">
    <property type="entry name" value="alpha/beta hydrolase"/>
    <property type="match status" value="1"/>
</dbReference>
<feature type="domain" description="Alpha/beta hydrolase fold-3" evidence="2">
    <location>
        <begin position="69"/>
        <end position="285"/>
    </location>
</feature>
<evidence type="ECO:0000313" key="3">
    <source>
        <dbReference type="EMBL" id="MBB5226496.1"/>
    </source>
</evidence>
<keyword evidence="1" id="KW-0378">Hydrolase</keyword>
<dbReference type="RefSeq" id="WP_184659806.1">
    <property type="nucleotide sequence ID" value="NZ_CP031518.1"/>
</dbReference>
<dbReference type="PANTHER" id="PTHR48081:SF8">
    <property type="entry name" value="ALPHA_BETA HYDROLASE FOLD-3 DOMAIN-CONTAINING PROTEIN-RELATED"/>
    <property type="match status" value="1"/>
</dbReference>
<evidence type="ECO:0000256" key="1">
    <source>
        <dbReference type="ARBA" id="ARBA00022801"/>
    </source>
</evidence>
<comment type="caution">
    <text evidence="3">The sequence shown here is derived from an EMBL/GenBank/DDBJ whole genome shotgun (WGS) entry which is preliminary data.</text>
</comment>
<gene>
    <name evidence="3" type="ORF">HNP76_001869</name>
</gene>
<dbReference type="Pfam" id="PF07859">
    <property type="entry name" value="Abhydrolase_3"/>
    <property type="match status" value="1"/>
</dbReference>
<name>A0A7W8G9X2_9SPIR</name>
<evidence type="ECO:0000313" key="4">
    <source>
        <dbReference type="Proteomes" id="UP000518887"/>
    </source>
</evidence>
<proteinExistence type="predicted"/>
<dbReference type="InterPro" id="IPR029058">
    <property type="entry name" value="AB_hydrolase_fold"/>
</dbReference>
<organism evidence="3 4">
    <name type="scientific">Treponema ruminis</name>
    <dbReference type="NCBI Taxonomy" id="744515"/>
    <lineage>
        <taxon>Bacteria</taxon>
        <taxon>Pseudomonadati</taxon>
        <taxon>Spirochaetota</taxon>
        <taxon>Spirochaetia</taxon>
        <taxon>Spirochaetales</taxon>
        <taxon>Treponemataceae</taxon>
        <taxon>Treponema</taxon>
    </lineage>
</organism>
<dbReference type="PANTHER" id="PTHR48081">
    <property type="entry name" value="AB HYDROLASE SUPERFAMILY PROTEIN C4A8.06C"/>
    <property type="match status" value="1"/>
</dbReference>
<protein>
    <submittedName>
        <fullName evidence="3">Acetyl esterase/lipase</fullName>
    </submittedName>
</protein>
<dbReference type="Proteomes" id="UP000518887">
    <property type="component" value="Unassembled WGS sequence"/>
</dbReference>
<reference evidence="3 4" key="1">
    <citation type="submission" date="2020-08" db="EMBL/GenBank/DDBJ databases">
        <title>Genomic Encyclopedia of Type Strains, Phase IV (KMG-IV): sequencing the most valuable type-strain genomes for metagenomic binning, comparative biology and taxonomic classification.</title>
        <authorList>
            <person name="Goeker M."/>
        </authorList>
    </citation>
    <scope>NUCLEOTIDE SEQUENCE [LARGE SCALE GENOMIC DNA]</scope>
    <source>
        <strain evidence="3 4">DSM 103462</strain>
    </source>
</reference>